<proteinExistence type="predicted"/>
<dbReference type="PROSITE" id="PS51257">
    <property type="entry name" value="PROKAR_LIPOPROTEIN"/>
    <property type="match status" value="1"/>
</dbReference>
<dbReference type="KEGG" id="ksk:KSE_11130"/>
<keyword evidence="2" id="KW-1185">Reference proteome</keyword>
<evidence type="ECO:0000313" key="1">
    <source>
        <dbReference type="EMBL" id="BAJ26947.1"/>
    </source>
</evidence>
<dbReference type="HOGENOM" id="CLU_1466357_0_0_11"/>
<dbReference type="EMBL" id="AP010968">
    <property type="protein sequence ID" value="BAJ26947.1"/>
    <property type="molecule type" value="Genomic_DNA"/>
</dbReference>
<dbReference type="RefSeq" id="WP_014134266.1">
    <property type="nucleotide sequence ID" value="NC_016109.1"/>
</dbReference>
<reference evidence="1 2" key="1">
    <citation type="journal article" date="2010" name="DNA Res.">
        <title>Genome sequence of Kitasatospora setae NBRC 14216T: an evolutionary snapshot of the family Streptomycetaceae.</title>
        <authorList>
            <person name="Ichikawa N."/>
            <person name="Oguchi A."/>
            <person name="Ikeda H."/>
            <person name="Ishikawa J."/>
            <person name="Kitani S."/>
            <person name="Watanabe Y."/>
            <person name="Nakamura S."/>
            <person name="Katano Y."/>
            <person name="Kishi E."/>
            <person name="Sasagawa M."/>
            <person name="Ankai A."/>
            <person name="Fukui S."/>
            <person name="Hashimoto Y."/>
            <person name="Kamata S."/>
            <person name="Otoguro M."/>
            <person name="Tanikawa S."/>
            <person name="Nihira T."/>
            <person name="Horinouchi S."/>
            <person name="Ohnishi Y."/>
            <person name="Hayakawa M."/>
            <person name="Kuzuyama T."/>
            <person name="Arisawa A."/>
            <person name="Nomoto F."/>
            <person name="Miura H."/>
            <person name="Takahashi Y."/>
            <person name="Fujita N."/>
        </authorList>
    </citation>
    <scope>NUCLEOTIDE SEQUENCE [LARGE SCALE GENOMIC DNA]</scope>
    <source>
        <strain evidence="2">ATCC 33774 / DSM 43861 / JCM 3304 / KCC A-0304 / NBRC 14216 / KM-6054</strain>
    </source>
</reference>
<evidence type="ECO:0008006" key="3">
    <source>
        <dbReference type="Google" id="ProtNLM"/>
    </source>
</evidence>
<protein>
    <recommendedName>
        <fullName evidence="3">Lipoprotein</fullName>
    </recommendedName>
</protein>
<dbReference type="Proteomes" id="UP000007076">
    <property type="component" value="Chromosome"/>
</dbReference>
<evidence type="ECO:0000313" key="2">
    <source>
        <dbReference type="Proteomes" id="UP000007076"/>
    </source>
</evidence>
<dbReference type="eggNOG" id="ENOG50320RW">
    <property type="taxonomic scope" value="Bacteria"/>
</dbReference>
<organism evidence="1 2">
    <name type="scientific">Kitasatospora setae (strain ATCC 33774 / DSM 43861 / JCM 3304 / KCC A-0304 / NBRC 14216 / KM-6054)</name>
    <name type="common">Streptomyces setae</name>
    <dbReference type="NCBI Taxonomy" id="452652"/>
    <lineage>
        <taxon>Bacteria</taxon>
        <taxon>Bacillati</taxon>
        <taxon>Actinomycetota</taxon>
        <taxon>Actinomycetes</taxon>
        <taxon>Kitasatosporales</taxon>
        <taxon>Streptomycetaceae</taxon>
        <taxon>Kitasatospora</taxon>
    </lineage>
</organism>
<sequence>MGLSGARGRTWRGRAALAGAALLLGAAACTSGGGGKDAAAGPGPGGSLCRALITAEDVPPGFAAAPSTPPCDDTQDTQTAQFPGAHGGLEVADELLRRVGPAEAADGLGRLVEELNVLSGRPEEQDAAAFRDLGDEARYFHRHLGQSDWSTLYVRRGGLLVYLHVVRTGPDAFSPAELHAFAAKAVARAGRLG</sequence>
<dbReference type="AlphaFoldDB" id="E4N6W6"/>
<gene>
    <name evidence="1" type="ordered locus">KSE_11130</name>
</gene>
<name>E4N6W6_KITSK</name>
<accession>E4N6W6</accession>
<dbReference type="PATRIC" id="fig|452652.3.peg.1108"/>